<keyword evidence="5" id="KW-0547">Nucleotide-binding</keyword>
<dbReference type="Gene3D" id="3.30.565.10">
    <property type="entry name" value="Histidine kinase-like ATPase, C-terminal domain"/>
    <property type="match status" value="1"/>
</dbReference>
<dbReference type="InterPro" id="IPR003661">
    <property type="entry name" value="HisK_dim/P_dom"/>
</dbReference>
<feature type="domain" description="Histidine kinase" evidence="8">
    <location>
        <begin position="15"/>
        <end position="219"/>
    </location>
</feature>
<comment type="catalytic activity">
    <reaction evidence="1">
        <text>ATP + protein L-histidine = ADP + protein N-phospho-L-histidine.</text>
        <dbReference type="EC" id="2.7.13.3"/>
    </reaction>
</comment>
<keyword evidence="4" id="KW-0808">Transferase</keyword>
<dbReference type="GO" id="GO:0000155">
    <property type="term" value="F:phosphorelay sensor kinase activity"/>
    <property type="evidence" value="ECO:0007669"/>
    <property type="project" value="InterPro"/>
</dbReference>
<name>A0AA49GKN5_9BACT</name>
<dbReference type="CDD" id="cd00082">
    <property type="entry name" value="HisKA"/>
    <property type="match status" value="1"/>
</dbReference>
<reference evidence="9" key="2">
    <citation type="journal article" date="2024" name="Antonie Van Leeuwenhoek">
        <title>Roseihalotalea indica gen. nov., sp. nov., a halophilic Bacteroidetes from mesopelagic Southwest Indian Ocean with higher carbohydrate metabolic potential.</title>
        <authorList>
            <person name="Chen B."/>
            <person name="Zhang M."/>
            <person name="Lin D."/>
            <person name="Ye J."/>
            <person name="Tang K."/>
        </authorList>
    </citation>
    <scope>NUCLEOTIDE SEQUENCE</scope>
    <source>
        <strain evidence="9">TK19036</strain>
    </source>
</reference>
<dbReference type="InterPro" id="IPR003594">
    <property type="entry name" value="HATPase_dom"/>
</dbReference>
<dbReference type="CDD" id="cd00075">
    <property type="entry name" value="HATPase"/>
    <property type="match status" value="1"/>
</dbReference>
<reference evidence="9" key="1">
    <citation type="journal article" date="2023" name="Comput. Struct. Biotechnol. J.">
        <title>Discovery of a novel marine Bacteroidetes with a rich repertoire of carbohydrate-active enzymes.</title>
        <authorList>
            <person name="Chen B."/>
            <person name="Liu G."/>
            <person name="Chen Q."/>
            <person name="Wang H."/>
            <person name="Liu L."/>
            <person name="Tang K."/>
        </authorList>
    </citation>
    <scope>NUCLEOTIDE SEQUENCE</scope>
    <source>
        <strain evidence="9">TK19036</strain>
    </source>
</reference>
<dbReference type="EMBL" id="CP120682">
    <property type="protein sequence ID" value="WKN35863.1"/>
    <property type="molecule type" value="Genomic_DNA"/>
</dbReference>
<dbReference type="InterPro" id="IPR050980">
    <property type="entry name" value="2C_sensor_his_kinase"/>
</dbReference>
<dbReference type="InterPro" id="IPR036890">
    <property type="entry name" value="HATPase_C_sf"/>
</dbReference>
<protein>
    <recommendedName>
        <fullName evidence="2">histidine kinase</fullName>
        <ecNumber evidence="2">2.7.13.3</ecNumber>
    </recommendedName>
</protein>
<organism evidence="9">
    <name type="scientific">Roseihalotalea indica</name>
    <dbReference type="NCBI Taxonomy" id="2867963"/>
    <lineage>
        <taxon>Bacteria</taxon>
        <taxon>Pseudomonadati</taxon>
        <taxon>Bacteroidota</taxon>
        <taxon>Cytophagia</taxon>
        <taxon>Cytophagales</taxon>
        <taxon>Catalimonadaceae</taxon>
        <taxon>Roseihalotalea</taxon>
    </lineage>
</organism>
<evidence type="ECO:0000256" key="3">
    <source>
        <dbReference type="ARBA" id="ARBA00022553"/>
    </source>
</evidence>
<proteinExistence type="predicted"/>
<evidence type="ECO:0000259" key="8">
    <source>
        <dbReference type="PROSITE" id="PS50109"/>
    </source>
</evidence>
<evidence type="ECO:0000256" key="1">
    <source>
        <dbReference type="ARBA" id="ARBA00000085"/>
    </source>
</evidence>
<dbReference type="PANTHER" id="PTHR44936">
    <property type="entry name" value="SENSOR PROTEIN CREC"/>
    <property type="match status" value="1"/>
</dbReference>
<dbReference type="SUPFAM" id="SSF55874">
    <property type="entry name" value="ATPase domain of HSP90 chaperone/DNA topoisomerase II/histidine kinase"/>
    <property type="match status" value="1"/>
</dbReference>
<dbReference type="Pfam" id="PF02518">
    <property type="entry name" value="HATPase_c"/>
    <property type="match status" value="1"/>
</dbReference>
<dbReference type="GO" id="GO:0005886">
    <property type="term" value="C:plasma membrane"/>
    <property type="evidence" value="ECO:0007669"/>
    <property type="project" value="UniProtKB-SubCell"/>
</dbReference>
<evidence type="ECO:0000256" key="7">
    <source>
        <dbReference type="ARBA" id="ARBA00022840"/>
    </source>
</evidence>
<dbReference type="InterPro" id="IPR005467">
    <property type="entry name" value="His_kinase_dom"/>
</dbReference>
<dbReference type="AlphaFoldDB" id="A0AA49GKN5"/>
<dbReference type="PRINTS" id="PR00344">
    <property type="entry name" value="BCTRLSENSOR"/>
</dbReference>
<dbReference type="EC" id="2.7.13.3" evidence="2"/>
<evidence type="ECO:0000313" key="9">
    <source>
        <dbReference type="EMBL" id="WKN35863.1"/>
    </source>
</evidence>
<evidence type="ECO:0000256" key="5">
    <source>
        <dbReference type="ARBA" id="ARBA00022741"/>
    </source>
</evidence>
<sequence>MASKNAEQLKLLFARVTHDILSPIHSIQGLAEITAKEPDLNKRTEYGLILLKMTRDLSQRVEKIIREYYDPNHSTDQINLSKMTQSIIDQIRPPDEMSIEISDNTVIPFFSHYNRLYSVLQNLIDNSVKYRSGNMGFVNVQFDDVAEGIVITVADNGIGIPEPLQQKIFQEGFRLSQNNHGYGLGLYLIKNLVDELGGKIELESSSVGTTFYVKLPNTNLQ</sequence>
<evidence type="ECO:0000256" key="4">
    <source>
        <dbReference type="ARBA" id="ARBA00022679"/>
    </source>
</evidence>
<dbReference type="PROSITE" id="PS50109">
    <property type="entry name" value="HIS_KIN"/>
    <property type="match status" value="1"/>
</dbReference>
<dbReference type="GO" id="GO:0005524">
    <property type="term" value="F:ATP binding"/>
    <property type="evidence" value="ECO:0007669"/>
    <property type="project" value="UniProtKB-KW"/>
</dbReference>
<keyword evidence="6 9" id="KW-0418">Kinase</keyword>
<keyword evidence="3" id="KW-0597">Phosphoprotein</keyword>
<evidence type="ECO:0000256" key="2">
    <source>
        <dbReference type="ARBA" id="ARBA00012438"/>
    </source>
</evidence>
<dbReference type="InterPro" id="IPR004358">
    <property type="entry name" value="Sig_transdc_His_kin-like_C"/>
</dbReference>
<accession>A0AA49GKN5</accession>
<keyword evidence="7" id="KW-0067">ATP-binding</keyword>
<evidence type="ECO:0000256" key="6">
    <source>
        <dbReference type="ARBA" id="ARBA00022777"/>
    </source>
</evidence>
<dbReference type="SMART" id="SM00387">
    <property type="entry name" value="HATPase_c"/>
    <property type="match status" value="1"/>
</dbReference>
<dbReference type="PANTHER" id="PTHR44936:SF10">
    <property type="entry name" value="SENSOR PROTEIN RSTB"/>
    <property type="match status" value="1"/>
</dbReference>
<gene>
    <name evidence="9" type="ORF">K4G66_26200</name>
</gene>